<evidence type="ECO:0000313" key="4">
    <source>
        <dbReference type="Proteomes" id="UP001438707"/>
    </source>
</evidence>
<dbReference type="InterPro" id="IPR036770">
    <property type="entry name" value="Ankyrin_rpt-contain_sf"/>
</dbReference>
<name>A0AAW1RPZ9_9CHLO</name>
<sequence>MLDQLSLPGGQQDNFAHLNGLYTGEDSLLKPQRFDDRKQVDAAETLPRLNDSLLHWAAFSGNTSSIKQLLEAGASLVARNCYNYKAIQLARHPECIAAIQSVQANGQAAMDLLAHDLAEEQAAQEQEAAVARKTPRTRTGIQAQGINLSAPQSGLAKNGNCHAEEEEAARKAEEEARLAAEARKKAKAAKKQKK</sequence>
<feature type="region of interest" description="Disordered" evidence="2">
    <location>
        <begin position="144"/>
        <end position="194"/>
    </location>
</feature>
<organism evidence="3 4">
    <name type="scientific">Apatococcus lobatus</name>
    <dbReference type="NCBI Taxonomy" id="904363"/>
    <lineage>
        <taxon>Eukaryota</taxon>
        <taxon>Viridiplantae</taxon>
        <taxon>Chlorophyta</taxon>
        <taxon>core chlorophytes</taxon>
        <taxon>Trebouxiophyceae</taxon>
        <taxon>Chlorellales</taxon>
        <taxon>Chlorellaceae</taxon>
        <taxon>Apatococcus</taxon>
    </lineage>
</organism>
<dbReference type="PROSITE" id="PS50088">
    <property type="entry name" value="ANK_REPEAT"/>
    <property type="match status" value="1"/>
</dbReference>
<accession>A0AAW1RPZ9</accession>
<comment type="caution">
    <text evidence="3">The sequence shown here is derived from an EMBL/GenBank/DDBJ whole genome shotgun (WGS) entry which is preliminary data.</text>
</comment>
<dbReference type="SUPFAM" id="SSF48403">
    <property type="entry name" value="Ankyrin repeat"/>
    <property type="match status" value="1"/>
</dbReference>
<evidence type="ECO:0000256" key="1">
    <source>
        <dbReference type="PROSITE-ProRule" id="PRU00023"/>
    </source>
</evidence>
<feature type="compositionally biased region" description="Basic and acidic residues" evidence="2">
    <location>
        <begin position="168"/>
        <end position="183"/>
    </location>
</feature>
<dbReference type="Proteomes" id="UP001438707">
    <property type="component" value="Unassembled WGS sequence"/>
</dbReference>
<reference evidence="3 4" key="1">
    <citation type="journal article" date="2024" name="Nat. Commun.">
        <title>Phylogenomics reveals the evolutionary origins of lichenization in chlorophyte algae.</title>
        <authorList>
            <person name="Puginier C."/>
            <person name="Libourel C."/>
            <person name="Otte J."/>
            <person name="Skaloud P."/>
            <person name="Haon M."/>
            <person name="Grisel S."/>
            <person name="Petersen M."/>
            <person name="Berrin J.G."/>
            <person name="Delaux P.M."/>
            <person name="Dal Grande F."/>
            <person name="Keller J."/>
        </authorList>
    </citation>
    <scope>NUCLEOTIDE SEQUENCE [LARGE SCALE GENOMIC DNA]</scope>
    <source>
        <strain evidence="3 4">SAG 2145</strain>
    </source>
</reference>
<protein>
    <submittedName>
        <fullName evidence="3">Uncharacterized protein</fullName>
    </submittedName>
</protein>
<dbReference type="EMBL" id="JALJOS010000008">
    <property type="protein sequence ID" value="KAK9835819.1"/>
    <property type="molecule type" value="Genomic_DNA"/>
</dbReference>
<keyword evidence="1" id="KW-0040">ANK repeat</keyword>
<feature type="repeat" description="ANK" evidence="1">
    <location>
        <begin position="49"/>
        <end position="81"/>
    </location>
</feature>
<dbReference type="Gene3D" id="1.25.40.20">
    <property type="entry name" value="Ankyrin repeat-containing domain"/>
    <property type="match status" value="1"/>
</dbReference>
<dbReference type="PROSITE" id="PS50297">
    <property type="entry name" value="ANK_REP_REGION"/>
    <property type="match status" value="1"/>
</dbReference>
<evidence type="ECO:0000313" key="3">
    <source>
        <dbReference type="EMBL" id="KAK9835819.1"/>
    </source>
</evidence>
<proteinExistence type="predicted"/>
<dbReference type="AlphaFoldDB" id="A0AAW1RPZ9"/>
<feature type="compositionally biased region" description="Basic residues" evidence="2">
    <location>
        <begin position="184"/>
        <end position="194"/>
    </location>
</feature>
<gene>
    <name evidence="3" type="ORF">WJX74_008648</name>
</gene>
<keyword evidence="4" id="KW-1185">Reference proteome</keyword>
<evidence type="ECO:0000256" key="2">
    <source>
        <dbReference type="SAM" id="MobiDB-lite"/>
    </source>
</evidence>
<dbReference type="InterPro" id="IPR002110">
    <property type="entry name" value="Ankyrin_rpt"/>
</dbReference>